<dbReference type="EMBL" id="AKGD01000001">
    <property type="protein sequence ID" value="EIT71975.1"/>
    <property type="molecule type" value="Genomic_DNA"/>
</dbReference>
<evidence type="ECO:0000256" key="2">
    <source>
        <dbReference type="ARBA" id="ARBA00022730"/>
    </source>
</evidence>
<comment type="similarity">
    <text evidence="1 6 7">Belongs to the universal ribosomal protein uS17 family.</text>
</comment>
<dbReference type="NCBIfam" id="NF004123">
    <property type="entry name" value="PRK05610.1"/>
    <property type="match status" value="1"/>
</dbReference>
<dbReference type="Proteomes" id="UP000003704">
    <property type="component" value="Unassembled WGS sequence"/>
</dbReference>
<keyword evidence="4 6" id="KW-0689">Ribosomal protein</keyword>
<dbReference type="GO" id="GO:0022627">
    <property type="term" value="C:cytosolic small ribosomal subunit"/>
    <property type="evidence" value="ECO:0007669"/>
    <property type="project" value="UniProtKB-UniRule"/>
</dbReference>
<gene>
    <name evidence="6" type="primary">rpsQ</name>
    <name evidence="8" type="ORF">WQQ_21120</name>
</gene>
<dbReference type="GO" id="GO:0006412">
    <property type="term" value="P:translation"/>
    <property type="evidence" value="ECO:0007669"/>
    <property type="project" value="UniProtKB-UniRule"/>
</dbReference>
<dbReference type="AlphaFoldDB" id="I8TDE1"/>
<dbReference type="PRINTS" id="PR00973">
    <property type="entry name" value="RIBOSOMALS17"/>
</dbReference>
<accession>I8TDE1</accession>
<evidence type="ECO:0000256" key="4">
    <source>
        <dbReference type="ARBA" id="ARBA00022980"/>
    </source>
</evidence>
<comment type="caution">
    <text evidence="8">The sequence shown here is derived from an EMBL/GenBank/DDBJ whole genome shotgun (WGS) entry which is preliminary data.</text>
</comment>
<evidence type="ECO:0000313" key="9">
    <source>
        <dbReference type="Proteomes" id="UP000003704"/>
    </source>
</evidence>
<dbReference type="GO" id="GO:0019843">
    <property type="term" value="F:rRNA binding"/>
    <property type="evidence" value="ECO:0007669"/>
    <property type="project" value="UniProtKB-UniRule"/>
</dbReference>
<name>I8TDE1_9GAMM</name>
<evidence type="ECO:0000256" key="7">
    <source>
        <dbReference type="RuleBase" id="RU003872"/>
    </source>
</evidence>
<comment type="subunit">
    <text evidence="6">Part of the 30S ribosomal subunit.</text>
</comment>
<dbReference type="OrthoDB" id="9811714at2"/>
<sequence>MSEVENTTATAEKKERRVVGRVASNKGDKTITVVVERSVKHPVYNKILRRSTKLYAHDETNVAKEGDLVAIVETRPLSRTKRFKLVEVLQTHA</sequence>
<dbReference type="Pfam" id="PF00366">
    <property type="entry name" value="Ribosomal_S17"/>
    <property type="match status" value="1"/>
</dbReference>
<keyword evidence="3 6" id="KW-0694">RNA-binding</keyword>
<dbReference type="PATRIC" id="fig|1172194.4.peg.2041"/>
<dbReference type="STRING" id="1172194.WQQ_21120"/>
<dbReference type="InterPro" id="IPR019979">
    <property type="entry name" value="Ribosomal_uS17_CS"/>
</dbReference>
<keyword evidence="5 6" id="KW-0687">Ribonucleoprotein</keyword>
<evidence type="ECO:0000256" key="5">
    <source>
        <dbReference type="ARBA" id="ARBA00023274"/>
    </source>
</evidence>
<protein>
    <recommendedName>
        <fullName evidence="6">Small ribosomal subunit protein uS17</fullName>
    </recommendedName>
</protein>
<dbReference type="InterPro" id="IPR019984">
    <property type="entry name" value="Ribosomal_uS17_bact/chlr"/>
</dbReference>
<proteinExistence type="inferred from homology"/>
<evidence type="ECO:0000313" key="8">
    <source>
        <dbReference type="EMBL" id="EIT71975.1"/>
    </source>
</evidence>
<dbReference type="PANTHER" id="PTHR10744">
    <property type="entry name" value="40S RIBOSOMAL PROTEIN S11 FAMILY MEMBER"/>
    <property type="match status" value="1"/>
</dbReference>
<dbReference type="PROSITE" id="PS00056">
    <property type="entry name" value="RIBOSOMAL_S17"/>
    <property type="match status" value="1"/>
</dbReference>
<dbReference type="SUPFAM" id="SSF50249">
    <property type="entry name" value="Nucleic acid-binding proteins"/>
    <property type="match status" value="1"/>
</dbReference>
<dbReference type="Gene3D" id="2.40.50.140">
    <property type="entry name" value="Nucleic acid-binding proteins"/>
    <property type="match status" value="1"/>
</dbReference>
<evidence type="ECO:0000256" key="6">
    <source>
        <dbReference type="HAMAP-Rule" id="MF_01345"/>
    </source>
</evidence>
<dbReference type="PANTHER" id="PTHR10744:SF1">
    <property type="entry name" value="SMALL RIBOSOMAL SUBUNIT PROTEIN US17M"/>
    <property type="match status" value="1"/>
</dbReference>
<evidence type="ECO:0000256" key="1">
    <source>
        <dbReference type="ARBA" id="ARBA00010254"/>
    </source>
</evidence>
<dbReference type="NCBIfam" id="TIGR03635">
    <property type="entry name" value="uS17_bact"/>
    <property type="match status" value="1"/>
</dbReference>
<organism evidence="8 9">
    <name type="scientific">Hydrocarboniphaga effusa AP103</name>
    <dbReference type="NCBI Taxonomy" id="1172194"/>
    <lineage>
        <taxon>Bacteria</taxon>
        <taxon>Pseudomonadati</taxon>
        <taxon>Pseudomonadota</taxon>
        <taxon>Gammaproteobacteria</taxon>
        <taxon>Nevskiales</taxon>
        <taxon>Nevskiaceae</taxon>
        <taxon>Hydrocarboniphaga</taxon>
    </lineage>
</organism>
<reference evidence="8 9" key="1">
    <citation type="journal article" date="2012" name="J. Bacteriol.">
        <title>Genome Sequence of n-Alkane-Degrading Hydrocarboniphaga effusa Strain AP103T (ATCC BAA-332T).</title>
        <authorList>
            <person name="Chang H.K."/>
            <person name="Zylstra G.J."/>
            <person name="Chae J.C."/>
        </authorList>
    </citation>
    <scope>NUCLEOTIDE SEQUENCE [LARGE SCALE GENOMIC DNA]</scope>
    <source>
        <strain evidence="8 9">AP103</strain>
    </source>
</reference>
<dbReference type="InterPro" id="IPR000266">
    <property type="entry name" value="Ribosomal_uS17"/>
</dbReference>
<dbReference type="HAMAP" id="MF_01345_B">
    <property type="entry name" value="Ribosomal_uS17_B"/>
    <property type="match status" value="1"/>
</dbReference>
<dbReference type="CDD" id="cd00364">
    <property type="entry name" value="Ribosomal_uS17"/>
    <property type="match status" value="1"/>
</dbReference>
<dbReference type="RefSeq" id="WP_007185059.1">
    <property type="nucleotide sequence ID" value="NZ_AKGD01000001.1"/>
</dbReference>
<dbReference type="InterPro" id="IPR012340">
    <property type="entry name" value="NA-bd_OB-fold"/>
</dbReference>
<dbReference type="GO" id="GO:0003735">
    <property type="term" value="F:structural constituent of ribosome"/>
    <property type="evidence" value="ECO:0007669"/>
    <property type="project" value="UniProtKB-UniRule"/>
</dbReference>
<keyword evidence="2 6" id="KW-0699">rRNA-binding</keyword>
<evidence type="ECO:0000256" key="3">
    <source>
        <dbReference type="ARBA" id="ARBA00022884"/>
    </source>
</evidence>
<keyword evidence="9" id="KW-1185">Reference proteome</keyword>
<comment type="function">
    <text evidence="6">One of the primary rRNA binding proteins, it binds specifically to the 5'-end of 16S ribosomal RNA.</text>
</comment>